<evidence type="ECO:0000313" key="2">
    <source>
        <dbReference type="Proteomes" id="UP000821837"/>
    </source>
</evidence>
<dbReference type="Proteomes" id="UP000821837">
    <property type="component" value="Chromosome 8"/>
</dbReference>
<organism evidence="1 2">
    <name type="scientific">Rhipicephalus sanguineus</name>
    <name type="common">Brown dog tick</name>
    <name type="synonym">Ixodes sanguineus</name>
    <dbReference type="NCBI Taxonomy" id="34632"/>
    <lineage>
        <taxon>Eukaryota</taxon>
        <taxon>Metazoa</taxon>
        <taxon>Ecdysozoa</taxon>
        <taxon>Arthropoda</taxon>
        <taxon>Chelicerata</taxon>
        <taxon>Arachnida</taxon>
        <taxon>Acari</taxon>
        <taxon>Parasitiformes</taxon>
        <taxon>Ixodida</taxon>
        <taxon>Ixodoidea</taxon>
        <taxon>Ixodidae</taxon>
        <taxon>Rhipicephalinae</taxon>
        <taxon>Rhipicephalus</taxon>
        <taxon>Rhipicephalus</taxon>
    </lineage>
</organism>
<protein>
    <submittedName>
        <fullName evidence="1">Uncharacterized protein</fullName>
    </submittedName>
</protein>
<accession>A0A9D4PFB4</accession>
<reference evidence="1" key="1">
    <citation type="journal article" date="2020" name="Cell">
        <title>Large-Scale Comparative Analyses of Tick Genomes Elucidate Their Genetic Diversity and Vector Capacities.</title>
        <authorList>
            <consortium name="Tick Genome and Microbiome Consortium (TIGMIC)"/>
            <person name="Jia N."/>
            <person name="Wang J."/>
            <person name="Shi W."/>
            <person name="Du L."/>
            <person name="Sun Y."/>
            <person name="Zhan W."/>
            <person name="Jiang J.F."/>
            <person name="Wang Q."/>
            <person name="Zhang B."/>
            <person name="Ji P."/>
            <person name="Bell-Sakyi L."/>
            <person name="Cui X.M."/>
            <person name="Yuan T.T."/>
            <person name="Jiang B.G."/>
            <person name="Yang W.F."/>
            <person name="Lam T.T."/>
            <person name="Chang Q.C."/>
            <person name="Ding S.J."/>
            <person name="Wang X.J."/>
            <person name="Zhu J.G."/>
            <person name="Ruan X.D."/>
            <person name="Zhao L."/>
            <person name="Wei J.T."/>
            <person name="Ye R.Z."/>
            <person name="Que T.C."/>
            <person name="Du C.H."/>
            <person name="Zhou Y.H."/>
            <person name="Cheng J.X."/>
            <person name="Dai P.F."/>
            <person name="Guo W.B."/>
            <person name="Han X.H."/>
            <person name="Huang E.J."/>
            <person name="Li L.F."/>
            <person name="Wei W."/>
            <person name="Gao Y.C."/>
            <person name="Liu J.Z."/>
            <person name="Shao H.Z."/>
            <person name="Wang X."/>
            <person name="Wang C.C."/>
            <person name="Yang T.C."/>
            <person name="Huo Q.B."/>
            <person name="Li W."/>
            <person name="Chen H.Y."/>
            <person name="Chen S.E."/>
            <person name="Zhou L.G."/>
            <person name="Ni X.B."/>
            <person name="Tian J.H."/>
            <person name="Sheng Y."/>
            <person name="Liu T."/>
            <person name="Pan Y.S."/>
            <person name="Xia L.Y."/>
            <person name="Li J."/>
            <person name="Zhao F."/>
            <person name="Cao W.C."/>
        </authorList>
    </citation>
    <scope>NUCLEOTIDE SEQUENCE</scope>
    <source>
        <strain evidence="1">Rsan-2018</strain>
    </source>
</reference>
<keyword evidence="2" id="KW-1185">Reference proteome</keyword>
<sequence>MLEGLRIAASAAGRRVAAALVRWEETRWPEALCPTVLRYSSTHHHPYVCPSTTCPAVCDSAESQQGGSVAPGEARLRQQLWFPAVCHACVRVHCYEEELLASHVIILRDARRETVSSSGGLFIACWLIVLRGRVVSLAE</sequence>
<name>A0A9D4PFB4_RHISA</name>
<reference evidence="1" key="2">
    <citation type="submission" date="2021-09" db="EMBL/GenBank/DDBJ databases">
        <authorList>
            <person name="Jia N."/>
            <person name="Wang J."/>
            <person name="Shi W."/>
            <person name="Du L."/>
            <person name="Sun Y."/>
            <person name="Zhan W."/>
            <person name="Jiang J."/>
            <person name="Wang Q."/>
            <person name="Zhang B."/>
            <person name="Ji P."/>
            <person name="Sakyi L.B."/>
            <person name="Cui X."/>
            <person name="Yuan T."/>
            <person name="Jiang B."/>
            <person name="Yang W."/>
            <person name="Lam T.T.-Y."/>
            <person name="Chang Q."/>
            <person name="Ding S."/>
            <person name="Wang X."/>
            <person name="Zhu J."/>
            <person name="Ruan X."/>
            <person name="Zhao L."/>
            <person name="Wei J."/>
            <person name="Que T."/>
            <person name="Du C."/>
            <person name="Cheng J."/>
            <person name="Dai P."/>
            <person name="Han X."/>
            <person name="Huang E."/>
            <person name="Gao Y."/>
            <person name="Liu J."/>
            <person name="Shao H."/>
            <person name="Ye R."/>
            <person name="Li L."/>
            <person name="Wei W."/>
            <person name="Wang X."/>
            <person name="Wang C."/>
            <person name="Huo Q."/>
            <person name="Li W."/>
            <person name="Guo W."/>
            <person name="Chen H."/>
            <person name="Chen S."/>
            <person name="Zhou L."/>
            <person name="Zhou L."/>
            <person name="Ni X."/>
            <person name="Tian J."/>
            <person name="Zhou Y."/>
            <person name="Sheng Y."/>
            <person name="Liu T."/>
            <person name="Pan Y."/>
            <person name="Xia L."/>
            <person name="Li J."/>
            <person name="Zhao F."/>
            <person name="Cao W."/>
        </authorList>
    </citation>
    <scope>NUCLEOTIDE SEQUENCE</scope>
    <source>
        <strain evidence="1">Rsan-2018</strain>
        <tissue evidence="1">Larvae</tissue>
    </source>
</reference>
<comment type="caution">
    <text evidence="1">The sequence shown here is derived from an EMBL/GenBank/DDBJ whole genome shotgun (WGS) entry which is preliminary data.</text>
</comment>
<evidence type="ECO:0000313" key="1">
    <source>
        <dbReference type="EMBL" id="KAH7939422.1"/>
    </source>
</evidence>
<dbReference type="AlphaFoldDB" id="A0A9D4PFB4"/>
<gene>
    <name evidence="1" type="ORF">HPB52_012566</name>
</gene>
<dbReference type="EMBL" id="JABSTV010001254">
    <property type="protein sequence ID" value="KAH7939422.1"/>
    <property type="molecule type" value="Genomic_DNA"/>
</dbReference>
<proteinExistence type="predicted"/>